<organism evidence="7 8">
    <name type="scientific">Alicyclobacillus dauci</name>
    <dbReference type="NCBI Taxonomy" id="1475485"/>
    <lineage>
        <taxon>Bacteria</taxon>
        <taxon>Bacillati</taxon>
        <taxon>Bacillota</taxon>
        <taxon>Bacilli</taxon>
        <taxon>Bacillales</taxon>
        <taxon>Alicyclobacillaceae</taxon>
        <taxon>Alicyclobacillus</taxon>
    </lineage>
</organism>
<keyword evidence="2" id="KW-1003">Cell membrane</keyword>
<feature type="transmembrane region" description="Helical" evidence="6">
    <location>
        <begin position="181"/>
        <end position="202"/>
    </location>
</feature>
<name>A0ABY6Z4W0_9BACL</name>
<feature type="transmembrane region" description="Helical" evidence="6">
    <location>
        <begin position="65"/>
        <end position="85"/>
    </location>
</feature>
<gene>
    <name evidence="7" type="ORF">NZD86_05345</name>
</gene>
<dbReference type="RefSeq" id="WP_268045448.1">
    <property type="nucleotide sequence ID" value="NZ_CP104064.1"/>
</dbReference>
<proteinExistence type="predicted"/>
<comment type="subcellular location">
    <subcellularLocation>
        <location evidence="1">Cell membrane</location>
        <topology evidence="1">Multi-pass membrane protein</topology>
    </subcellularLocation>
</comment>
<evidence type="ECO:0000256" key="5">
    <source>
        <dbReference type="ARBA" id="ARBA00023136"/>
    </source>
</evidence>
<dbReference type="PANTHER" id="PTHR30086">
    <property type="entry name" value="ARGININE EXPORTER PROTEIN ARGO"/>
    <property type="match status" value="1"/>
</dbReference>
<reference evidence="7" key="1">
    <citation type="submission" date="2022-08" db="EMBL/GenBank/DDBJ databases">
        <title>Alicyclobacillus dauci DSM2870, complete genome.</title>
        <authorList>
            <person name="Wang Q."/>
            <person name="Cai R."/>
            <person name="Wang Z."/>
        </authorList>
    </citation>
    <scope>NUCLEOTIDE SEQUENCE</scope>
    <source>
        <strain evidence="7">DSM 28700</strain>
    </source>
</reference>
<keyword evidence="3 6" id="KW-0812">Transmembrane</keyword>
<keyword evidence="4 6" id="KW-1133">Transmembrane helix</keyword>
<evidence type="ECO:0000256" key="3">
    <source>
        <dbReference type="ARBA" id="ARBA00022692"/>
    </source>
</evidence>
<evidence type="ECO:0000313" key="8">
    <source>
        <dbReference type="Proteomes" id="UP001164803"/>
    </source>
</evidence>
<feature type="transmembrane region" description="Helical" evidence="6">
    <location>
        <begin position="124"/>
        <end position="142"/>
    </location>
</feature>
<feature type="transmembrane region" description="Helical" evidence="6">
    <location>
        <begin position="39"/>
        <end position="59"/>
    </location>
</feature>
<evidence type="ECO:0000256" key="2">
    <source>
        <dbReference type="ARBA" id="ARBA00022475"/>
    </source>
</evidence>
<evidence type="ECO:0000313" key="7">
    <source>
        <dbReference type="EMBL" id="WAH37917.1"/>
    </source>
</evidence>
<feature type="transmembrane region" description="Helical" evidence="6">
    <location>
        <begin position="148"/>
        <end position="169"/>
    </location>
</feature>
<evidence type="ECO:0000256" key="6">
    <source>
        <dbReference type="SAM" id="Phobius"/>
    </source>
</evidence>
<feature type="transmembrane region" description="Helical" evidence="6">
    <location>
        <begin position="6"/>
        <end position="27"/>
    </location>
</feature>
<evidence type="ECO:0000256" key="4">
    <source>
        <dbReference type="ARBA" id="ARBA00022989"/>
    </source>
</evidence>
<dbReference type="PANTHER" id="PTHR30086:SF20">
    <property type="entry name" value="ARGININE EXPORTER PROTEIN ARGO-RELATED"/>
    <property type="match status" value="1"/>
</dbReference>
<keyword evidence="5 6" id="KW-0472">Membrane</keyword>
<dbReference type="InterPro" id="IPR001123">
    <property type="entry name" value="LeuE-type"/>
</dbReference>
<dbReference type="Proteomes" id="UP001164803">
    <property type="component" value="Chromosome"/>
</dbReference>
<sequence>MLIAFVHGIILSFGLIMPIGMQNGFILTQGAVQKRWVGAMPAIATAALCDTLLIGLSVVGLSSAAFAFVWLRVAMGVIGIVFLLYMGWRTWRDDSTEDSANQSPWSTKRQVRFAASVSLLNPHAWLDTLAVIGGSVLVYSSWNERISFGVACTVVSWVWFIALAVMGHVAGRVMFQSSARIISRVSALMMFASAIYLSYIMFTFQR</sequence>
<keyword evidence="8" id="KW-1185">Reference proteome</keyword>
<protein>
    <submittedName>
        <fullName evidence="7">LysE family transporter</fullName>
    </submittedName>
</protein>
<dbReference type="EMBL" id="CP104064">
    <property type="protein sequence ID" value="WAH37917.1"/>
    <property type="molecule type" value="Genomic_DNA"/>
</dbReference>
<evidence type="ECO:0000256" key="1">
    <source>
        <dbReference type="ARBA" id="ARBA00004651"/>
    </source>
</evidence>
<accession>A0ABY6Z4W0</accession>
<dbReference type="Pfam" id="PF01810">
    <property type="entry name" value="LysE"/>
    <property type="match status" value="1"/>
</dbReference>